<keyword evidence="3 8" id="KW-0479">Metal-binding</keyword>
<comment type="cofactor">
    <cofactor evidence="9">
        <name>Zn(2+)</name>
        <dbReference type="ChEBI" id="CHEBI:29105"/>
    </cofactor>
    <text evidence="9">Binds 1 zinc ion per subunit.</text>
</comment>
<organism evidence="11 12">
    <name type="scientific">Lujinxingia litoralis</name>
    <dbReference type="NCBI Taxonomy" id="2211119"/>
    <lineage>
        <taxon>Bacteria</taxon>
        <taxon>Deltaproteobacteria</taxon>
        <taxon>Bradymonadales</taxon>
        <taxon>Lujinxingiaceae</taxon>
        <taxon>Lujinxingia</taxon>
    </lineage>
</organism>
<feature type="binding site" evidence="9">
    <location>
        <position position="263"/>
    </location>
    <ligand>
        <name>Zn(2+)</name>
        <dbReference type="ChEBI" id="CHEBI:29105"/>
        <note>catalytic</note>
    </ligand>
</feature>
<dbReference type="GO" id="GO:0004181">
    <property type="term" value="F:metallocarboxypeptidase activity"/>
    <property type="evidence" value="ECO:0007669"/>
    <property type="project" value="UniProtKB-UniRule"/>
</dbReference>
<dbReference type="CDD" id="cd06460">
    <property type="entry name" value="M32_Taq"/>
    <property type="match status" value="1"/>
</dbReference>
<dbReference type="Proteomes" id="UP000249169">
    <property type="component" value="Unassembled WGS sequence"/>
</dbReference>
<dbReference type="InterPro" id="IPR001333">
    <property type="entry name" value="Peptidase_M32_Taq"/>
</dbReference>
<keyword evidence="12" id="KW-1185">Reference proteome</keyword>
<keyword evidence="4 8" id="KW-0378">Hydrolase</keyword>
<dbReference type="SUPFAM" id="SSF55486">
    <property type="entry name" value="Metalloproteases ('zincins'), catalytic domain"/>
    <property type="match status" value="1"/>
</dbReference>
<sequence>MSAYAELEEHFGKAGRLGDAIGMLYWDMATMMPAGGAEARSEQIATLRVIHHELQTDPKLGELFEKARDEAGLSAWQIANREEMFRQYTHATAVPSDLVSRLSRKGAQTEMVWRSARADNDFARLAPHLAETLELVRETARIKGEALGLKPYDALLDQYEPGGSSETIDAIFDDLAGFLPEFLEAVLAHQAEQPEPVMPVGDFSVERQEKVARRLMETLGFDFEHGRLDTSHHPFCGGVPDDVRLTTFYAPDGFLKGMMGVLHETGHALYERGLPAEWRYQPVGAARGMSVHESQSLLVEMQACRSRAFASFVAPMYRDAFAGTGDAWEVENLYRVMTRVERSLIRVDADEVTYPAHVILRYRLEKAMLAGELEVVDLPEAWRAGMKELLGIEPPDDRDGCMQDIHWMDGTLGYFPTYTLGAMTAAQLFAAADRALDDLDGQLARGEFGGLMGWMGEQIHAKGSLLSTEALLTEATGEALNPRYFKEHLRRRYLPEG</sequence>
<comment type="similarity">
    <text evidence="7 8">Belongs to the peptidase M32 family.</text>
</comment>
<dbReference type="PANTHER" id="PTHR34217">
    <property type="entry name" value="METAL-DEPENDENT CARBOXYPEPTIDASE"/>
    <property type="match status" value="1"/>
</dbReference>
<evidence type="ECO:0000256" key="3">
    <source>
        <dbReference type="ARBA" id="ARBA00022723"/>
    </source>
</evidence>
<evidence type="ECO:0000256" key="4">
    <source>
        <dbReference type="ARBA" id="ARBA00022801"/>
    </source>
</evidence>
<dbReference type="GO" id="GO:0006508">
    <property type="term" value="P:proteolysis"/>
    <property type="evidence" value="ECO:0007669"/>
    <property type="project" value="UniProtKB-UniRule"/>
</dbReference>
<evidence type="ECO:0000313" key="11">
    <source>
        <dbReference type="EMBL" id="RAL21517.1"/>
    </source>
</evidence>
<protein>
    <recommendedName>
        <fullName evidence="8">Metal-dependent carboxypeptidase</fullName>
        <ecNumber evidence="8">3.4.17.19</ecNumber>
    </recommendedName>
</protein>
<dbReference type="AlphaFoldDB" id="A0A328C5N7"/>
<comment type="catalytic activity">
    <reaction evidence="6 8">
        <text>Release of a C-terminal amino acid with broad specificity, except for -Pro.</text>
        <dbReference type="EC" id="3.4.17.19"/>
    </reaction>
</comment>
<dbReference type="FunFam" id="1.10.1370.30:FF:000003">
    <property type="entry name" value="Thermostable carboxypeptidase 1"/>
    <property type="match status" value="1"/>
</dbReference>
<evidence type="ECO:0000256" key="7">
    <source>
        <dbReference type="ARBA" id="ARBA00061580"/>
    </source>
</evidence>
<gene>
    <name evidence="11" type="ORF">DL240_11685</name>
</gene>
<keyword evidence="9" id="KW-0862">Zinc</keyword>
<dbReference type="PANTHER" id="PTHR34217:SF1">
    <property type="entry name" value="CARBOXYPEPTIDASE 1"/>
    <property type="match status" value="1"/>
</dbReference>
<dbReference type="OrthoDB" id="9772308at2"/>
<reference evidence="11 12" key="1">
    <citation type="submission" date="2018-05" db="EMBL/GenBank/DDBJ databases">
        <title>Lujinxingia marina gen. nov. sp. nov., a new facultative anaerobic member of the class Deltaproteobacteria, and proposal of Lujinxingaceae fam. nov.</title>
        <authorList>
            <person name="Li C.-M."/>
        </authorList>
    </citation>
    <scope>NUCLEOTIDE SEQUENCE [LARGE SCALE GENOMIC DNA]</scope>
    <source>
        <strain evidence="11 12">B210</strain>
    </source>
</reference>
<dbReference type="Pfam" id="PF02074">
    <property type="entry name" value="Peptidase_M32"/>
    <property type="match status" value="1"/>
</dbReference>
<evidence type="ECO:0000313" key="12">
    <source>
        <dbReference type="Proteomes" id="UP000249169"/>
    </source>
</evidence>
<dbReference type="PRINTS" id="PR00998">
    <property type="entry name" value="CRBOXYPTASET"/>
</dbReference>
<dbReference type="Gene3D" id="1.10.1370.30">
    <property type="match status" value="1"/>
</dbReference>
<keyword evidence="1 8" id="KW-0121">Carboxypeptidase</keyword>
<dbReference type="PROSITE" id="PS52034">
    <property type="entry name" value="PEPTIDASE_M32"/>
    <property type="match status" value="1"/>
</dbReference>
<keyword evidence="5 8" id="KW-0482">Metalloprotease</keyword>
<evidence type="ECO:0000256" key="6">
    <source>
        <dbReference type="ARBA" id="ARBA00052755"/>
    </source>
</evidence>
<evidence type="ECO:0000256" key="8">
    <source>
        <dbReference type="PIRNR" id="PIRNR006615"/>
    </source>
</evidence>
<evidence type="ECO:0000256" key="9">
    <source>
        <dbReference type="PIRSR" id="PIRSR006615-1"/>
    </source>
</evidence>
<evidence type="ECO:0000256" key="5">
    <source>
        <dbReference type="ARBA" id="ARBA00023049"/>
    </source>
</evidence>
<dbReference type="RefSeq" id="WP_111730082.1">
    <property type="nucleotide sequence ID" value="NZ_QHKO01000005.1"/>
</dbReference>
<dbReference type="GO" id="GO:0008270">
    <property type="term" value="F:zinc ion binding"/>
    <property type="evidence" value="ECO:0007669"/>
    <property type="project" value="UniProtKB-ARBA"/>
</dbReference>
<keyword evidence="2 8" id="KW-0645">Protease</keyword>
<comment type="function">
    <text evidence="8">Broad specificity carboxypetidase that releases amino acids sequentially from the C-terminus, including neutral, aromatic, polar and basic residues.</text>
</comment>
<proteinExistence type="inferred from homology"/>
<dbReference type="PIRSF" id="PIRSF006615">
    <property type="entry name" value="Zn_crbxpep_Taq"/>
    <property type="match status" value="1"/>
</dbReference>
<comment type="caution">
    <text evidence="11">The sequence shown here is derived from an EMBL/GenBank/DDBJ whole genome shotgun (WGS) entry which is preliminary data.</text>
</comment>
<name>A0A328C5N7_9DELT</name>
<feature type="binding site" evidence="9">
    <location>
        <position position="267"/>
    </location>
    <ligand>
        <name>Zn(2+)</name>
        <dbReference type="ChEBI" id="CHEBI:29105"/>
        <note>catalytic</note>
    </ligand>
</feature>
<evidence type="ECO:0000256" key="2">
    <source>
        <dbReference type="ARBA" id="ARBA00022670"/>
    </source>
</evidence>
<dbReference type="EMBL" id="QHKO01000005">
    <property type="protein sequence ID" value="RAL21517.1"/>
    <property type="molecule type" value="Genomic_DNA"/>
</dbReference>
<evidence type="ECO:0000256" key="1">
    <source>
        <dbReference type="ARBA" id="ARBA00022645"/>
    </source>
</evidence>
<evidence type="ECO:0000256" key="10">
    <source>
        <dbReference type="PIRSR" id="PIRSR006615-2"/>
    </source>
</evidence>
<feature type="binding site" evidence="9">
    <location>
        <position position="293"/>
    </location>
    <ligand>
        <name>Zn(2+)</name>
        <dbReference type="ChEBI" id="CHEBI:29105"/>
        <note>catalytic</note>
    </ligand>
</feature>
<feature type="active site" description="Proton donor/acceptor" evidence="10">
    <location>
        <position position="264"/>
    </location>
</feature>
<dbReference type="EC" id="3.4.17.19" evidence="8"/>
<accession>A0A328C5N7</accession>